<reference evidence="1 2" key="1">
    <citation type="journal article" date="2018" name="Sci. Rep.">
        <title>Genomic signatures of local adaptation to the degree of environmental predictability in rotifers.</title>
        <authorList>
            <person name="Franch-Gras L."/>
            <person name="Hahn C."/>
            <person name="Garcia-Roger E.M."/>
            <person name="Carmona M.J."/>
            <person name="Serra M."/>
            <person name="Gomez A."/>
        </authorList>
    </citation>
    <scope>NUCLEOTIDE SEQUENCE [LARGE SCALE GENOMIC DNA]</scope>
    <source>
        <strain evidence="1">HYR1</strain>
    </source>
</reference>
<evidence type="ECO:0000313" key="1">
    <source>
        <dbReference type="EMBL" id="RNA30548.1"/>
    </source>
</evidence>
<sequence length="63" mass="7582">MHFEEIKNEEHVLFENPRIQWLSVGNRIGSHNTNAKTQQIQCRRHESIQTALPRTQLMAWRRD</sequence>
<organism evidence="1 2">
    <name type="scientific">Brachionus plicatilis</name>
    <name type="common">Marine rotifer</name>
    <name type="synonym">Brachionus muelleri</name>
    <dbReference type="NCBI Taxonomy" id="10195"/>
    <lineage>
        <taxon>Eukaryota</taxon>
        <taxon>Metazoa</taxon>
        <taxon>Spiralia</taxon>
        <taxon>Gnathifera</taxon>
        <taxon>Rotifera</taxon>
        <taxon>Eurotatoria</taxon>
        <taxon>Monogononta</taxon>
        <taxon>Pseudotrocha</taxon>
        <taxon>Ploima</taxon>
        <taxon>Brachionidae</taxon>
        <taxon>Brachionus</taxon>
    </lineage>
</organism>
<dbReference type="EMBL" id="REGN01002078">
    <property type="protein sequence ID" value="RNA30548.1"/>
    <property type="molecule type" value="Genomic_DNA"/>
</dbReference>
<dbReference type="AlphaFoldDB" id="A0A3M7S4L7"/>
<dbReference type="Proteomes" id="UP000276133">
    <property type="component" value="Unassembled WGS sequence"/>
</dbReference>
<keyword evidence="2" id="KW-1185">Reference proteome</keyword>
<proteinExistence type="predicted"/>
<gene>
    <name evidence="1" type="ORF">BpHYR1_052197</name>
</gene>
<evidence type="ECO:0000313" key="2">
    <source>
        <dbReference type="Proteomes" id="UP000276133"/>
    </source>
</evidence>
<accession>A0A3M7S4L7</accession>
<name>A0A3M7S4L7_BRAPC</name>
<comment type="caution">
    <text evidence="1">The sequence shown here is derived from an EMBL/GenBank/DDBJ whole genome shotgun (WGS) entry which is preliminary data.</text>
</comment>
<protein>
    <submittedName>
        <fullName evidence="1">Uncharacterized protein</fullName>
    </submittedName>
</protein>